<keyword evidence="1" id="KW-0732">Signal</keyword>
<evidence type="ECO:0000313" key="3">
    <source>
        <dbReference type="EMBL" id="KKN43040.1"/>
    </source>
</evidence>
<comment type="caution">
    <text evidence="3">The sequence shown here is derived from an EMBL/GenBank/DDBJ whole genome shotgun (WGS) entry which is preliminary data.</text>
</comment>
<dbReference type="AlphaFoldDB" id="A0A0F9QG46"/>
<organism evidence="3">
    <name type="scientific">marine sediment metagenome</name>
    <dbReference type="NCBI Taxonomy" id="412755"/>
    <lineage>
        <taxon>unclassified sequences</taxon>
        <taxon>metagenomes</taxon>
        <taxon>ecological metagenomes</taxon>
    </lineage>
</organism>
<evidence type="ECO:0000256" key="1">
    <source>
        <dbReference type="ARBA" id="ARBA00022729"/>
    </source>
</evidence>
<dbReference type="PANTHER" id="PTHR35936:SF6">
    <property type="entry name" value="AMINO ACID ABC TRANSPORTER SUBSTRATE-BINDING PAAT FAMILY PROTEIN"/>
    <property type="match status" value="1"/>
</dbReference>
<evidence type="ECO:0000259" key="2">
    <source>
        <dbReference type="SMART" id="SM00062"/>
    </source>
</evidence>
<reference evidence="3" key="1">
    <citation type="journal article" date="2015" name="Nature">
        <title>Complex archaea that bridge the gap between prokaryotes and eukaryotes.</title>
        <authorList>
            <person name="Spang A."/>
            <person name="Saw J.H."/>
            <person name="Jorgensen S.L."/>
            <person name="Zaremba-Niedzwiedzka K."/>
            <person name="Martijn J."/>
            <person name="Lind A.E."/>
            <person name="van Eijk R."/>
            <person name="Schleper C."/>
            <person name="Guy L."/>
            <person name="Ettema T.J."/>
        </authorList>
    </citation>
    <scope>NUCLEOTIDE SEQUENCE</scope>
</reference>
<dbReference type="PANTHER" id="PTHR35936">
    <property type="entry name" value="MEMBRANE-BOUND LYTIC MUREIN TRANSGLYCOSYLASE F"/>
    <property type="match status" value="1"/>
</dbReference>
<dbReference type="EMBL" id="LAZR01001539">
    <property type="protein sequence ID" value="KKN43040.1"/>
    <property type="molecule type" value="Genomic_DNA"/>
</dbReference>
<dbReference type="SMART" id="SM00062">
    <property type="entry name" value="PBPb"/>
    <property type="match status" value="1"/>
</dbReference>
<dbReference type="Gene3D" id="3.40.190.10">
    <property type="entry name" value="Periplasmic binding protein-like II"/>
    <property type="match status" value="2"/>
</dbReference>
<gene>
    <name evidence="3" type="ORF">LCGC14_0707090</name>
</gene>
<dbReference type="InterPro" id="IPR001638">
    <property type="entry name" value="Solute-binding_3/MltF_N"/>
</dbReference>
<proteinExistence type="predicted"/>
<accession>A0A0F9QG46</accession>
<dbReference type="SUPFAM" id="SSF53850">
    <property type="entry name" value="Periplasmic binding protein-like II"/>
    <property type="match status" value="1"/>
</dbReference>
<dbReference type="Pfam" id="PF00497">
    <property type="entry name" value="SBP_bac_3"/>
    <property type="match status" value="1"/>
</dbReference>
<sequence>MIVHLSGFRKKTVAALSRLFPVLLALMVFSEAGAAEPLCKTLMASGNPEYPPLLWEDARAPKHLTGAATALLEEVLEPLGMKLEVRNLGSWARVQRLARMGELDMIAGAFINSERIQYMDYLLPPFTHLPTAVWVPKEQVFEYRHWPDLEGKKGSTLINNSFGQGFDRYANDKLQIVSVRTIEQSFEMALAGRVDYVLYERLQGQVKLQRMGLADKFVALDVPISNEGLFFTFSKNSKCNTFELRERIADRLYKLINSGRFAELISEYTARYMYLQP</sequence>
<protein>
    <recommendedName>
        <fullName evidence="2">Solute-binding protein family 3/N-terminal domain-containing protein</fullName>
    </recommendedName>
</protein>
<name>A0A0F9QG46_9ZZZZ</name>
<feature type="domain" description="Solute-binding protein family 3/N-terminal" evidence="2">
    <location>
        <begin position="40"/>
        <end position="271"/>
    </location>
</feature>